<keyword evidence="1" id="KW-0472">Membrane</keyword>
<protein>
    <submittedName>
        <fullName evidence="2">Uncharacterized protein</fullName>
    </submittedName>
</protein>
<feature type="transmembrane region" description="Helical" evidence="1">
    <location>
        <begin position="172"/>
        <end position="192"/>
    </location>
</feature>
<keyword evidence="3" id="KW-1185">Reference proteome</keyword>
<feature type="transmembrane region" description="Helical" evidence="1">
    <location>
        <begin position="56"/>
        <end position="77"/>
    </location>
</feature>
<name>A0A3D9V426_9MICO</name>
<reference evidence="2 3" key="1">
    <citation type="submission" date="2018-08" db="EMBL/GenBank/DDBJ databases">
        <title>Sequencing the genomes of 1000 actinobacteria strains.</title>
        <authorList>
            <person name="Klenk H.-P."/>
        </authorList>
    </citation>
    <scope>NUCLEOTIDE SEQUENCE [LARGE SCALE GENOMIC DNA]</scope>
    <source>
        <strain evidence="2 3">DSM 22967</strain>
    </source>
</reference>
<dbReference type="AlphaFoldDB" id="A0A3D9V426"/>
<dbReference type="EMBL" id="QTUA01000001">
    <property type="protein sequence ID" value="REF31921.1"/>
    <property type="molecule type" value="Genomic_DNA"/>
</dbReference>
<feature type="transmembrane region" description="Helical" evidence="1">
    <location>
        <begin position="145"/>
        <end position="165"/>
    </location>
</feature>
<feature type="transmembrane region" description="Helical" evidence="1">
    <location>
        <begin position="27"/>
        <end position="44"/>
    </location>
</feature>
<evidence type="ECO:0000313" key="2">
    <source>
        <dbReference type="EMBL" id="REF31921.1"/>
    </source>
</evidence>
<keyword evidence="1" id="KW-0812">Transmembrane</keyword>
<dbReference type="Proteomes" id="UP000256253">
    <property type="component" value="Unassembled WGS sequence"/>
</dbReference>
<keyword evidence="1" id="KW-1133">Transmembrane helix</keyword>
<sequence>MSTTAMRGSALGVLARQEIRNYLQQKLFWLGAAITVLYIVLIVLDADETFGESTTLYMIAPGAALGVLGMVTMFGLTRRSDRAAEAAGAVAIPERTRSLALAAATVVPASLALVAFGFAVVYYYLDPPEAHTVWPEISDLYVHATQFGAGVMCAIGGPILGLLLARYLPKRGVAAVAAVVLVLVTILMQGLLEGGQPYRVFWFWTYFHGPYTADGEHWARLPGNPFLWVAYLAVLCVLAVVVAVYHDPESDRPRLKKAVFGLLALAVVLGVLSMTVGYTGIVTNPLPGEF</sequence>
<proteinExistence type="predicted"/>
<accession>A0A3D9V426</accession>
<dbReference type="OrthoDB" id="4862968at2"/>
<organism evidence="2 3">
    <name type="scientific">Calidifontibacter indicus</name>
    <dbReference type="NCBI Taxonomy" id="419650"/>
    <lineage>
        <taxon>Bacteria</taxon>
        <taxon>Bacillati</taxon>
        <taxon>Actinomycetota</taxon>
        <taxon>Actinomycetes</taxon>
        <taxon>Micrococcales</taxon>
        <taxon>Dermacoccaceae</taxon>
        <taxon>Calidifontibacter</taxon>
    </lineage>
</organism>
<feature type="transmembrane region" description="Helical" evidence="1">
    <location>
        <begin position="258"/>
        <end position="281"/>
    </location>
</feature>
<feature type="transmembrane region" description="Helical" evidence="1">
    <location>
        <begin position="98"/>
        <end position="125"/>
    </location>
</feature>
<evidence type="ECO:0000313" key="3">
    <source>
        <dbReference type="Proteomes" id="UP000256253"/>
    </source>
</evidence>
<dbReference type="RefSeq" id="WP_115923692.1">
    <property type="nucleotide sequence ID" value="NZ_CBDRMH010000007.1"/>
</dbReference>
<evidence type="ECO:0000256" key="1">
    <source>
        <dbReference type="SAM" id="Phobius"/>
    </source>
</evidence>
<feature type="transmembrane region" description="Helical" evidence="1">
    <location>
        <begin position="226"/>
        <end position="246"/>
    </location>
</feature>
<gene>
    <name evidence="2" type="ORF">DFJ65_3010</name>
</gene>
<comment type="caution">
    <text evidence="2">The sequence shown here is derived from an EMBL/GenBank/DDBJ whole genome shotgun (WGS) entry which is preliminary data.</text>
</comment>